<organism evidence="1 2">
    <name type="scientific">Rodentibacter trehalosifermentans</name>
    <dbReference type="NCBI Taxonomy" id="1908263"/>
    <lineage>
        <taxon>Bacteria</taxon>
        <taxon>Pseudomonadati</taxon>
        <taxon>Pseudomonadota</taxon>
        <taxon>Gammaproteobacteria</taxon>
        <taxon>Pasteurellales</taxon>
        <taxon>Pasteurellaceae</taxon>
        <taxon>Rodentibacter</taxon>
    </lineage>
</organism>
<reference evidence="1 2" key="1">
    <citation type="submission" date="2016-10" db="EMBL/GenBank/DDBJ databases">
        <title>Rodentibacter gen. nov. and new species.</title>
        <authorList>
            <person name="Christensen H."/>
        </authorList>
    </citation>
    <scope>NUCLEOTIDE SEQUENCE [LARGE SCALE GENOMIC DNA]</scope>
    <source>
        <strain evidence="1 2">H1987082031</strain>
    </source>
</reference>
<sequence length="77" mass="9397">MKNKLLITDNIFSYSYFVNEMEINYGYLDSWLNMEILNALALDEWIESGQPVNWRSWKEKYQEEAIKLVENFFQDIY</sequence>
<dbReference type="RefSeq" id="WP_077420592.1">
    <property type="nucleotide sequence ID" value="NZ_MLHL01000076.1"/>
</dbReference>
<protein>
    <submittedName>
        <fullName evidence="1">Uncharacterized protein</fullName>
    </submittedName>
</protein>
<dbReference type="Proteomes" id="UP000189161">
    <property type="component" value="Unassembled WGS sequence"/>
</dbReference>
<comment type="caution">
    <text evidence="1">The sequence shown here is derived from an EMBL/GenBank/DDBJ whole genome shotgun (WGS) entry which is preliminary data.</text>
</comment>
<gene>
    <name evidence="1" type="ORF">BKK52_11665</name>
</gene>
<keyword evidence="2" id="KW-1185">Reference proteome</keyword>
<dbReference type="EMBL" id="MLHL01000076">
    <property type="protein sequence ID" value="OOF46309.1"/>
    <property type="molecule type" value="Genomic_DNA"/>
</dbReference>
<name>A0A1V3IVK2_9PAST</name>
<dbReference type="OrthoDB" id="9157220at2"/>
<evidence type="ECO:0000313" key="1">
    <source>
        <dbReference type="EMBL" id="OOF46309.1"/>
    </source>
</evidence>
<dbReference type="AlphaFoldDB" id="A0A1V3IVK2"/>
<accession>A0A1V3IVK2</accession>
<proteinExistence type="predicted"/>
<evidence type="ECO:0000313" key="2">
    <source>
        <dbReference type="Proteomes" id="UP000189161"/>
    </source>
</evidence>